<feature type="non-terminal residue" evidence="2">
    <location>
        <position position="246"/>
    </location>
</feature>
<reference evidence="2 3" key="1">
    <citation type="journal article" date="2018" name="BMC Genomics">
        <title>Comparative genome analyses reveal sequence features reflecting distinct modes of host-adaptation between dicot and monocot powdery mildew.</title>
        <authorList>
            <person name="Wu Y."/>
            <person name="Ma X."/>
            <person name="Pan Z."/>
            <person name="Kale S.D."/>
            <person name="Song Y."/>
            <person name="King H."/>
            <person name="Zhang Q."/>
            <person name="Presley C."/>
            <person name="Deng X."/>
            <person name="Wei C.I."/>
            <person name="Xiao S."/>
        </authorList>
    </citation>
    <scope>NUCLEOTIDE SEQUENCE [LARGE SCALE GENOMIC DNA]</scope>
    <source>
        <strain evidence="2">UMSG2</strain>
    </source>
</reference>
<organism evidence="2 3">
    <name type="scientific">Erysiphe neolycopersici</name>
    <dbReference type="NCBI Taxonomy" id="212602"/>
    <lineage>
        <taxon>Eukaryota</taxon>
        <taxon>Fungi</taxon>
        <taxon>Dikarya</taxon>
        <taxon>Ascomycota</taxon>
        <taxon>Pezizomycotina</taxon>
        <taxon>Leotiomycetes</taxon>
        <taxon>Erysiphales</taxon>
        <taxon>Erysiphaceae</taxon>
        <taxon>Erysiphe</taxon>
    </lineage>
</organism>
<protein>
    <submittedName>
        <fullName evidence="2">Uncharacterized protein</fullName>
    </submittedName>
</protein>
<dbReference type="Proteomes" id="UP000286134">
    <property type="component" value="Unassembled WGS sequence"/>
</dbReference>
<comment type="caution">
    <text evidence="2">The sequence shown here is derived from an EMBL/GenBank/DDBJ whole genome shotgun (WGS) entry which is preliminary data.</text>
</comment>
<proteinExistence type="predicted"/>
<dbReference type="OrthoDB" id="2436819at2759"/>
<evidence type="ECO:0000313" key="2">
    <source>
        <dbReference type="EMBL" id="RKF64556.1"/>
    </source>
</evidence>
<accession>A0A420I4H7</accession>
<keyword evidence="3" id="KW-1185">Reference proteome</keyword>
<feature type="compositionally biased region" description="Polar residues" evidence="1">
    <location>
        <begin position="213"/>
        <end position="223"/>
    </location>
</feature>
<sequence>MHEAWENEFVEWRIQRGTERTKRVGGTLSHPLFDQVHLQISRYALHEINEQLKKVHLSRRSHDAVPLTECTGTLTRTMGIPCAHHIVNFLDYRSLQINEIHQQWWLVRQQPLRESHTEHLTDQIHVESNSANDASLNSSLISENNVTGEPILQNLTQPERIEQIINNLQNNALTPVATNQLLDRIEAELDMPRTLVQDPRMIVPRGRPPGSRNAANDSSTRRLPSQFELAERPARQCRNCRLTGHN</sequence>
<dbReference type="EMBL" id="MCFK01001815">
    <property type="protein sequence ID" value="RKF64556.1"/>
    <property type="molecule type" value="Genomic_DNA"/>
</dbReference>
<feature type="region of interest" description="Disordered" evidence="1">
    <location>
        <begin position="202"/>
        <end position="227"/>
    </location>
</feature>
<gene>
    <name evidence="2" type="ORF">OnM2_018088</name>
</gene>
<dbReference type="AlphaFoldDB" id="A0A420I4H7"/>
<name>A0A420I4H7_9PEZI</name>
<evidence type="ECO:0000256" key="1">
    <source>
        <dbReference type="SAM" id="MobiDB-lite"/>
    </source>
</evidence>
<evidence type="ECO:0000313" key="3">
    <source>
        <dbReference type="Proteomes" id="UP000286134"/>
    </source>
</evidence>